<accession>A0ABP7C482</accession>
<reference evidence="2" key="1">
    <citation type="journal article" date="2019" name="Int. J. Syst. Evol. Microbiol.">
        <title>The Global Catalogue of Microorganisms (GCM) 10K type strain sequencing project: providing services to taxonomists for standard genome sequencing and annotation.</title>
        <authorList>
            <consortium name="The Broad Institute Genomics Platform"/>
            <consortium name="The Broad Institute Genome Sequencing Center for Infectious Disease"/>
            <person name="Wu L."/>
            <person name="Ma J."/>
        </authorList>
    </citation>
    <scope>NUCLEOTIDE SEQUENCE [LARGE SCALE GENOMIC DNA]</scope>
    <source>
        <strain evidence="2">JCM 17494</strain>
    </source>
</reference>
<evidence type="ECO:0000313" key="2">
    <source>
        <dbReference type="Proteomes" id="UP001500711"/>
    </source>
</evidence>
<dbReference type="Proteomes" id="UP001500711">
    <property type="component" value="Unassembled WGS sequence"/>
</dbReference>
<sequence>MSAPLHNEMAEALAQLREQQSLITDAVGKLSSTSATATSDDHMIEATVDAQGKLTGLKLTGRRWRDLAPKELAAKLVDVVNRAQDEAGRKSSELVSAFLPQGMDFDKLRTAGPDIDAMFSAALESLDGKAGR</sequence>
<comment type="caution">
    <text evidence="1">The sequence shown here is derived from an EMBL/GenBank/DDBJ whole genome shotgun (WGS) entry which is preliminary data.</text>
</comment>
<dbReference type="InterPro" id="IPR004401">
    <property type="entry name" value="YbaB/EbfC"/>
</dbReference>
<keyword evidence="2" id="KW-1185">Reference proteome</keyword>
<dbReference type="InterPro" id="IPR036894">
    <property type="entry name" value="YbaB-like_sf"/>
</dbReference>
<evidence type="ECO:0000313" key="1">
    <source>
        <dbReference type="EMBL" id="GAA3677727.1"/>
    </source>
</evidence>
<name>A0ABP7C482_9PSEU</name>
<protein>
    <recommendedName>
        <fullName evidence="3">YbaB/EbfC DNA-binding family protein</fullName>
    </recommendedName>
</protein>
<dbReference type="Pfam" id="PF02575">
    <property type="entry name" value="YbaB_DNA_bd"/>
    <property type="match status" value="1"/>
</dbReference>
<dbReference type="Gene3D" id="3.30.1310.10">
    <property type="entry name" value="Nucleoid-associated protein YbaB-like domain"/>
    <property type="match status" value="1"/>
</dbReference>
<evidence type="ECO:0008006" key="3">
    <source>
        <dbReference type="Google" id="ProtNLM"/>
    </source>
</evidence>
<proteinExistence type="predicted"/>
<dbReference type="RefSeq" id="WP_346135508.1">
    <property type="nucleotide sequence ID" value="NZ_BAABBE010000032.1"/>
</dbReference>
<gene>
    <name evidence="1" type="ORF">GCM10022267_75700</name>
</gene>
<dbReference type="EMBL" id="BAABBE010000032">
    <property type="protein sequence ID" value="GAA3677727.1"/>
    <property type="molecule type" value="Genomic_DNA"/>
</dbReference>
<organism evidence="1 2">
    <name type="scientific">Lentzea roselyniae</name>
    <dbReference type="NCBI Taxonomy" id="531940"/>
    <lineage>
        <taxon>Bacteria</taxon>
        <taxon>Bacillati</taxon>
        <taxon>Actinomycetota</taxon>
        <taxon>Actinomycetes</taxon>
        <taxon>Pseudonocardiales</taxon>
        <taxon>Pseudonocardiaceae</taxon>
        <taxon>Lentzea</taxon>
    </lineage>
</organism>